<gene>
    <name evidence="1" type="ORF">N7U66_17425</name>
</gene>
<evidence type="ECO:0000313" key="1">
    <source>
        <dbReference type="EMBL" id="WAC01684.1"/>
    </source>
</evidence>
<evidence type="ECO:0008006" key="3">
    <source>
        <dbReference type="Google" id="ProtNLM"/>
    </source>
</evidence>
<proteinExistence type="predicted"/>
<dbReference type="Proteomes" id="UP001164705">
    <property type="component" value="Chromosome"/>
</dbReference>
<keyword evidence="2" id="KW-1185">Reference proteome</keyword>
<dbReference type="PANTHER" id="PTHR30619">
    <property type="entry name" value="DNA INTERNALIZATION/COMPETENCE PROTEIN COMEC/REC2"/>
    <property type="match status" value="1"/>
</dbReference>
<dbReference type="SUPFAM" id="SSF56281">
    <property type="entry name" value="Metallo-hydrolase/oxidoreductase"/>
    <property type="match status" value="1"/>
</dbReference>
<protein>
    <recommendedName>
        <fullName evidence="3">Metallo-beta-lactamase domain-containing protein</fullName>
    </recommendedName>
</protein>
<dbReference type="PANTHER" id="PTHR30619:SF1">
    <property type="entry name" value="RECOMBINATION PROTEIN 2"/>
    <property type="match status" value="1"/>
</dbReference>
<accession>A0A9E8SDX2</accession>
<dbReference type="KEGG" id="lnu:N7U66_17425"/>
<dbReference type="InterPro" id="IPR036866">
    <property type="entry name" value="RibonucZ/Hydroxyglut_hydro"/>
</dbReference>
<organism evidence="1 2">
    <name type="scientific">Lacinutrix neustonica</name>
    <dbReference type="NCBI Taxonomy" id="2980107"/>
    <lineage>
        <taxon>Bacteria</taxon>
        <taxon>Pseudomonadati</taxon>
        <taxon>Bacteroidota</taxon>
        <taxon>Flavobacteriia</taxon>
        <taxon>Flavobacteriales</taxon>
        <taxon>Flavobacteriaceae</taxon>
        <taxon>Lacinutrix</taxon>
    </lineage>
</organism>
<evidence type="ECO:0000313" key="2">
    <source>
        <dbReference type="Proteomes" id="UP001164705"/>
    </source>
</evidence>
<dbReference type="Gene3D" id="3.60.15.10">
    <property type="entry name" value="Ribonuclease Z/Hydroxyacylglutathione hydrolase-like"/>
    <property type="match status" value="1"/>
</dbReference>
<dbReference type="EMBL" id="CP113088">
    <property type="protein sequence ID" value="WAC01684.1"/>
    <property type="molecule type" value="Genomic_DNA"/>
</dbReference>
<dbReference type="InterPro" id="IPR052159">
    <property type="entry name" value="Competence_DNA_uptake"/>
</dbReference>
<name>A0A9E8SDX2_9FLAO</name>
<dbReference type="AlphaFoldDB" id="A0A9E8SDX2"/>
<dbReference type="RefSeq" id="WP_267676282.1">
    <property type="nucleotide sequence ID" value="NZ_CP113088.1"/>
</dbReference>
<reference evidence="1" key="1">
    <citation type="submission" date="2022-11" db="EMBL/GenBank/DDBJ databases">
        <title>Lacinutrix neustonica HL-RS19T sp. nov., isolated from the surface microlayer sample of brackish Lake Shihwa.</title>
        <authorList>
            <person name="Choi J.Y."/>
            <person name="Hwang C.Y."/>
        </authorList>
    </citation>
    <scope>NUCLEOTIDE SEQUENCE</scope>
    <source>
        <strain evidence="1">HL-RS19</strain>
    </source>
</reference>
<sequence length="342" mass="40026">MILGYERTFRHILKEEIRRLIDNDERLDICVVSHIHDDHIGGIIKYIKTIKNKELEDIVNKWLYNPPVNYKPTKIVYEELISSPASISQGDDLFHYINSKGKLLSYDISDELKSLECENLKMTILSPPREKLKSLRKKYKSKYTFLETIEEDSISEAVSAKEFDYSTKISNFKLDIWKQDESIENGSSITILTEYGGIKVLWLADSHPSDVVNSLKKLGYSKKNKVKCNWVKVSHHGSSGNNSNELYSLIDCTNYLVSANGENKHFLPKKESLVRIILNENRDFNIKYNFYFTYDNDLLRSIFVVDGKEVFREWNFEVKYLTDKKYFHFNLNSQNRNNNSPK</sequence>